<sequence>MKGKERGDGVADEESNDGVAEEESSGGNAIEALHQSAMPFVPVHQSDARADGRVDRCAIERCMKGKKGGGGVAEEGSHCGNEIKALHESAMPFAPRKDIGGGVAEDDDDESGDEIDWDDNGDGGGDSDGDDNESGREGGSAGVVCAEKISDIIMSVTDL</sequence>
<feature type="region of interest" description="Disordered" evidence="1">
    <location>
        <begin position="1"/>
        <end position="36"/>
    </location>
</feature>
<keyword evidence="3" id="KW-1185">Reference proteome</keyword>
<reference evidence="2 3" key="1">
    <citation type="submission" date="2024-01" db="EMBL/GenBank/DDBJ databases">
        <title>Genome assemblies of Stephania.</title>
        <authorList>
            <person name="Yang L."/>
        </authorList>
    </citation>
    <scope>NUCLEOTIDE SEQUENCE [LARGE SCALE GENOMIC DNA]</scope>
    <source>
        <strain evidence="2">JXDWG</strain>
        <tissue evidence="2">Leaf</tissue>
    </source>
</reference>
<feature type="compositionally biased region" description="Acidic residues" evidence="1">
    <location>
        <begin position="10"/>
        <end position="24"/>
    </location>
</feature>
<evidence type="ECO:0000313" key="2">
    <source>
        <dbReference type="EMBL" id="KAK9084020.1"/>
    </source>
</evidence>
<organism evidence="2 3">
    <name type="scientific">Stephania cephalantha</name>
    <dbReference type="NCBI Taxonomy" id="152367"/>
    <lineage>
        <taxon>Eukaryota</taxon>
        <taxon>Viridiplantae</taxon>
        <taxon>Streptophyta</taxon>
        <taxon>Embryophyta</taxon>
        <taxon>Tracheophyta</taxon>
        <taxon>Spermatophyta</taxon>
        <taxon>Magnoliopsida</taxon>
        <taxon>Ranunculales</taxon>
        <taxon>Menispermaceae</taxon>
        <taxon>Menispermoideae</taxon>
        <taxon>Cissampelideae</taxon>
        <taxon>Stephania</taxon>
    </lineage>
</organism>
<accession>A0AAP0E2K0</accession>
<feature type="compositionally biased region" description="Acidic residues" evidence="1">
    <location>
        <begin position="104"/>
        <end position="132"/>
    </location>
</feature>
<protein>
    <submittedName>
        <fullName evidence="2">Uncharacterized protein</fullName>
    </submittedName>
</protein>
<evidence type="ECO:0000313" key="3">
    <source>
        <dbReference type="Proteomes" id="UP001419268"/>
    </source>
</evidence>
<proteinExistence type="predicted"/>
<dbReference type="EMBL" id="JBBNAG010000013">
    <property type="protein sequence ID" value="KAK9084020.1"/>
    <property type="molecule type" value="Genomic_DNA"/>
</dbReference>
<comment type="caution">
    <text evidence="2">The sequence shown here is derived from an EMBL/GenBank/DDBJ whole genome shotgun (WGS) entry which is preliminary data.</text>
</comment>
<name>A0AAP0E2K0_9MAGN</name>
<feature type="region of interest" description="Disordered" evidence="1">
    <location>
        <begin position="90"/>
        <end position="143"/>
    </location>
</feature>
<dbReference type="AlphaFoldDB" id="A0AAP0E2K0"/>
<dbReference type="Proteomes" id="UP001419268">
    <property type="component" value="Unassembled WGS sequence"/>
</dbReference>
<evidence type="ECO:0000256" key="1">
    <source>
        <dbReference type="SAM" id="MobiDB-lite"/>
    </source>
</evidence>
<gene>
    <name evidence="2" type="ORF">Scep_030491</name>
</gene>